<dbReference type="PANTHER" id="PTHR30461:SF23">
    <property type="entry name" value="DNA RECOMBINASE-RELATED"/>
    <property type="match status" value="1"/>
</dbReference>
<keyword evidence="6" id="KW-0175">Coiled coil</keyword>
<evidence type="ECO:0000256" key="2">
    <source>
        <dbReference type="ARBA" id="ARBA00023125"/>
    </source>
</evidence>
<organism evidence="9 10">
    <name type="scientific">Candidatus Woesebacteria bacterium RIFCSPLOWO2_01_FULL_39_21</name>
    <dbReference type="NCBI Taxonomy" id="1802519"/>
    <lineage>
        <taxon>Bacteria</taxon>
        <taxon>Candidatus Woeseibacteriota</taxon>
    </lineage>
</organism>
<dbReference type="SUPFAM" id="SSF53041">
    <property type="entry name" value="Resolvase-like"/>
    <property type="match status" value="1"/>
</dbReference>
<evidence type="ECO:0008006" key="11">
    <source>
        <dbReference type="Google" id="ProtNLM"/>
    </source>
</evidence>
<dbReference type="InterPro" id="IPR011109">
    <property type="entry name" value="DNA_bind_recombinase_dom"/>
</dbReference>
<comment type="caution">
    <text evidence="9">The sequence shown here is derived from an EMBL/GenBank/DDBJ whole genome shotgun (WGS) entry which is preliminary data.</text>
</comment>
<dbReference type="GO" id="GO:0000150">
    <property type="term" value="F:DNA strand exchange activity"/>
    <property type="evidence" value="ECO:0007669"/>
    <property type="project" value="InterPro"/>
</dbReference>
<feature type="active site" description="O-(5'-phospho-DNA)-serine intermediate" evidence="4 5">
    <location>
        <position position="16"/>
    </location>
</feature>
<keyword evidence="1" id="KW-0229">DNA integration</keyword>
<dbReference type="InterPro" id="IPR038109">
    <property type="entry name" value="DNA_bind_recomb_sf"/>
</dbReference>
<evidence type="ECO:0000256" key="3">
    <source>
        <dbReference type="ARBA" id="ARBA00023172"/>
    </source>
</evidence>
<proteinExistence type="predicted"/>
<evidence type="ECO:0000256" key="4">
    <source>
        <dbReference type="PIRSR" id="PIRSR606118-50"/>
    </source>
</evidence>
<protein>
    <recommendedName>
        <fullName evidence="11">Recombinase family protein</fullName>
    </recommendedName>
</protein>
<dbReference type="SMART" id="SM00857">
    <property type="entry name" value="Resolvase"/>
    <property type="match status" value="1"/>
</dbReference>
<feature type="domain" description="Recombinase" evidence="8">
    <location>
        <begin position="161"/>
        <end position="302"/>
    </location>
</feature>
<dbReference type="EMBL" id="MGHF01000037">
    <property type="protein sequence ID" value="OGM61510.1"/>
    <property type="molecule type" value="Genomic_DNA"/>
</dbReference>
<feature type="coiled-coil region" evidence="6">
    <location>
        <begin position="394"/>
        <end position="456"/>
    </location>
</feature>
<feature type="domain" description="Resolvase/invertase-type recombinase catalytic" evidence="7">
    <location>
        <begin position="8"/>
        <end position="153"/>
    </location>
</feature>
<sequence>MEQIKLKRVAAYCRVSTERQKDEQTIEVQQRFIKEWAEQNNSIVVEWYLDDGWSGDTLERPELDRFREDANKESWEAAVFIDRDRLARTLAYQEFVIRELSDKYIEVIFINNPLATDPIQRSLQQVYGIFAEIERITIAERMRKGKIHKAKSGKLVGHNAPYGYRYHPKVSDKDGYFEIYEPEAEIIRMIFHWVADESYSMRGVVRELYKRKIPSAKGKARWVKSSVERLLNREDYIGTSYYNRRMAVVPRHPQKVNGYKKIKKSSRVVRPKEEWIAIPVPPIIDKELFAKAHRRLRENQIYNWRNKKYDYLLVNKIYCQCGSRRVGDGVKGHHYYRCAQRIYKYPLPNKCDYEGVNAEILDSMTWNKLVSLFAQKDLVKSQVLKWKLSQHKIVSKSESELERLKSALERLTGEERRLVDAYRVNLISFGHFKESVQEIKAKKETLELQAKELNETSPDEEVNLDSFEDICETLFYSMRHADVSLKRDFIKRLIISIYVGERRKALVNGRIPLIAQGQNIQDVLISRDSLFAVPQFDFYFRVNIPKANKERLIMERDYLGRIVVSKVQEAPNYYAEK</sequence>
<evidence type="ECO:0000256" key="1">
    <source>
        <dbReference type="ARBA" id="ARBA00022908"/>
    </source>
</evidence>
<evidence type="ECO:0000313" key="10">
    <source>
        <dbReference type="Proteomes" id="UP000177082"/>
    </source>
</evidence>
<dbReference type="Gene3D" id="3.40.50.1390">
    <property type="entry name" value="Resolvase, N-terminal catalytic domain"/>
    <property type="match status" value="1"/>
</dbReference>
<dbReference type="STRING" id="1802519.A2961_04145"/>
<name>A0A1F8BC53_9BACT</name>
<dbReference type="GO" id="GO:0015074">
    <property type="term" value="P:DNA integration"/>
    <property type="evidence" value="ECO:0007669"/>
    <property type="project" value="UniProtKB-KW"/>
</dbReference>
<dbReference type="PROSITE" id="PS51737">
    <property type="entry name" value="RECOMBINASE_DNA_BIND"/>
    <property type="match status" value="1"/>
</dbReference>
<gene>
    <name evidence="9" type="ORF">A2961_04145</name>
</gene>
<dbReference type="InterPro" id="IPR006119">
    <property type="entry name" value="Resolv_N"/>
</dbReference>
<evidence type="ECO:0000313" key="9">
    <source>
        <dbReference type="EMBL" id="OGM61510.1"/>
    </source>
</evidence>
<keyword evidence="2" id="KW-0238">DNA-binding</keyword>
<accession>A0A1F8BC53</accession>
<dbReference type="InterPro" id="IPR050639">
    <property type="entry name" value="SSR_resolvase"/>
</dbReference>
<dbReference type="Pfam" id="PF00239">
    <property type="entry name" value="Resolvase"/>
    <property type="match status" value="1"/>
</dbReference>
<dbReference type="AlphaFoldDB" id="A0A1F8BC53"/>
<dbReference type="CDD" id="cd00338">
    <property type="entry name" value="Ser_Recombinase"/>
    <property type="match status" value="1"/>
</dbReference>
<dbReference type="Proteomes" id="UP000177082">
    <property type="component" value="Unassembled WGS sequence"/>
</dbReference>
<evidence type="ECO:0000259" key="8">
    <source>
        <dbReference type="PROSITE" id="PS51737"/>
    </source>
</evidence>
<reference evidence="9 10" key="1">
    <citation type="journal article" date="2016" name="Nat. Commun.">
        <title>Thousands of microbial genomes shed light on interconnected biogeochemical processes in an aquifer system.</title>
        <authorList>
            <person name="Anantharaman K."/>
            <person name="Brown C.T."/>
            <person name="Hug L.A."/>
            <person name="Sharon I."/>
            <person name="Castelle C.J."/>
            <person name="Probst A.J."/>
            <person name="Thomas B.C."/>
            <person name="Singh A."/>
            <person name="Wilkins M.J."/>
            <person name="Karaoz U."/>
            <person name="Brodie E.L."/>
            <person name="Williams K.H."/>
            <person name="Hubbard S.S."/>
            <person name="Banfield J.F."/>
        </authorList>
    </citation>
    <scope>NUCLEOTIDE SEQUENCE [LARGE SCALE GENOMIC DNA]</scope>
</reference>
<evidence type="ECO:0000256" key="5">
    <source>
        <dbReference type="PROSITE-ProRule" id="PRU10137"/>
    </source>
</evidence>
<dbReference type="PROSITE" id="PS51736">
    <property type="entry name" value="RECOMBINASES_3"/>
    <property type="match status" value="1"/>
</dbReference>
<keyword evidence="3" id="KW-0233">DNA recombination</keyword>
<dbReference type="InterPro" id="IPR006118">
    <property type="entry name" value="Recombinase_CS"/>
</dbReference>
<dbReference type="PANTHER" id="PTHR30461">
    <property type="entry name" value="DNA-INVERTASE FROM LAMBDOID PROPHAGE"/>
    <property type="match status" value="1"/>
</dbReference>
<evidence type="ECO:0000259" key="7">
    <source>
        <dbReference type="PROSITE" id="PS51736"/>
    </source>
</evidence>
<dbReference type="GO" id="GO:0003677">
    <property type="term" value="F:DNA binding"/>
    <property type="evidence" value="ECO:0007669"/>
    <property type="project" value="UniProtKB-KW"/>
</dbReference>
<dbReference type="Pfam" id="PF07508">
    <property type="entry name" value="Recombinase"/>
    <property type="match status" value="1"/>
</dbReference>
<dbReference type="PROSITE" id="PS00397">
    <property type="entry name" value="RECOMBINASES_1"/>
    <property type="match status" value="1"/>
</dbReference>
<dbReference type="InterPro" id="IPR036162">
    <property type="entry name" value="Resolvase-like_N_sf"/>
</dbReference>
<evidence type="ECO:0000256" key="6">
    <source>
        <dbReference type="SAM" id="Coils"/>
    </source>
</evidence>
<dbReference type="Gene3D" id="3.90.1750.20">
    <property type="entry name" value="Putative Large Serine Recombinase, Chain B, Domain 2"/>
    <property type="match status" value="1"/>
</dbReference>